<accession>A0A518DH32</accession>
<gene>
    <name evidence="2" type="ORF">Pla175_41630</name>
</gene>
<dbReference type="AlphaFoldDB" id="A0A518DH32"/>
<evidence type="ECO:0000313" key="2">
    <source>
        <dbReference type="EMBL" id="QDU90752.1"/>
    </source>
</evidence>
<evidence type="ECO:0000313" key="3">
    <source>
        <dbReference type="Proteomes" id="UP000317429"/>
    </source>
</evidence>
<name>A0A518DH32_9BACT</name>
<feature type="region of interest" description="Disordered" evidence="1">
    <location>
        <begin position="1"/>
        <end position="34"/>
    </location>
</feature>
<proteinExistence type="predicted"/>
<organism evidence="2 3">
    <name type="scientific">Pirellulimonas nuda</name>
    <dbReference type="NCBI Taxonomy" id="2528009"/>
    <lineage>
        <taxon>Bacteria</taxon>
        <taxon>Pseudomonadati</taxon>
        <taxon>Planctomycetota</taxon>
        <taxon>Planctomycetia</taxon>
        <taxon>Pirellulales</taxon>
        <taxon>Lacipirellulaceae</taxon>
        <taxon>Pirellulimonas</taxon>
    </lineage>
</organism>
<keyword evidence="3" id="KW-1185">Reference proteome</keyword>
<dbReference type="Proteomes" id="UP000317429">
    <property type="component" value="Chromosome"/>
</dbReference>
<protein>
    <submittedName>
        <fullName evidence="2">Uncharacterized protein</fullName>
    </submittedName>
</protein>
<reference evidence="2 3" key="1">
    <citation type="submission" date="2019-02" db="EMBL/GenBank/DDBJ databases">
        <title>Deep-cultivation of Planctomycetes and their phenomic and genomic characterization uncovers novel biology.</title>
        <authorList>
            <person name="Wiegand S."/>
            <person name="Jogler M."/>
            <person name="Boedeker C."/>
            <person name="Pinto D."/>
            <person name="Vollmers J."/>
            <person name="Rivas-Marin E."/>
            <person name="Kohn T."/>
            <person name="Peeters S.H."/>
            <person name="Heuer A."/>
            <person name="Rast P."/>
            <person name="Oberbeckmann S."/>
            <person name="Bunk B."/>
            <person name="Jeske O."/>
            <person name="Meyerdierks A."/>
            <person name="Storesund J.E."/>
            <person name="Kallscheuer N."/>
            <person name="Luecker S."/>
            <person name="Lage O.M."/>
            <person name="Pohl T."/>
            <person name="Merkel B.J."/>
            <person name="Hornburger P."/>
            <person name="Mueller R.-W."/>
            <person name="Bruemmer F."/>
            <person name="Labrenz M."/>
            <person name="Spormann A.M."/>
            <person name="Op den Camp H."/>
            <person name="Overmann J."/>
            <person name="Amann R."/>
            <person name="Jetten M.S.M."/>
            <person name="Mascher T."/>
            <person name="Medema M.H."/>
            <person name="Devos D.P."/>
            <person name="Kaster A.-K."/>
            <person name="Ovreas L."/>
            <person name="Rohde M."/>
            <person name="Galperin M.Y."/>
            <person name="Jogler C."/>
        </authorList>
    </citation>
    <scope>NUCLEOTIDE SEQUENCE [LARGE SCALE GENOMIC DNA]</scope>
    <source>
        <strain evidence="2 3">Pla175</strain>
    </source>
</reference>
<evidence type="ECO:0000256" key="1">
    <source>
        <dbReference type="SAM" id="MobiDB-lite"/>
    </source>
</evidence>
<sequence>MQTGQPGNLDQIIGQNHSKWNDASQTSITPERTATMTKTITFFAAMETRKGRAAESPD</sequence>
<dbReference type="KEGG" id="pnd:Pla175_41630"/>
<dbReference type="EMBL" id="CP036291">
    <property type="protein sequence ID" value="QDU90752.1"/>
    <property type="molecule type" value="Genomic_DNA"/>
</dbReference>